<accession>A0ABZ3CYG9</accession>
<evidence type="ECO:0000256" key="1">
    <source>
        <dbReference type="SAM" id="MobiDB-lite"/>
    </source>
</evidence>
<keyword evidence="3" id="KW-1185">Reference proteome</keyword>
<dbReference type="RefSeq" id="WP_342596317.1">
    <property type="nucleotide sequence ID" value="NZ_CP151919.1"/>
</dbReference>
<sequence length="173" mass="17748">MTTTNRKRSTSAKSTAKPAPNSDSQAPEQEAPAETGESAATPAATVESAAGPTNTPDSGPIEVVTGNSVTGDGSGEALPPVDPEAGERTAEGVSDDAQGDDATDAAQDEIPALFIRTRKSILKRRRCGHVFTPEGHGIALSGLSTEQIAAFESDPTLVVEECSFPAQPDTDTQ</sequence>
<feature type="compositionally biased region" description="Basic residues" evidence="1">
    <location>
        <begin position="1"/>
        <end position="10"/>
    </location>
</feature>
<evidence type="ECO:0008006" key="4">
    <source>
        <dbReference type="Google" id="ProtNLM"/>
    </source>
</evidence>
<dbReference type="SUPFAM" id="SSF160059">
    <property type="entry name" value="PriA/YqbF domain"/>
    <property type="match status" value="1"/>
</dbReference>
<evidence type="ECO:0000313" key="2">
    <source>
        <dbReference type="EMBL" id="XAD56199.1"/>
    </source>
</evidence>
<protein>
    <recommendedName>
        <fullName evidence="4">Mu-like prophage FluMu N-terminal domain-containing protein</fullName>
    </recommendedName>
</protein>
<feature type="compositionally biased region" description="Low complexity" evidence="1">
    <location>
        <begin position="37"/>
        <end position="50"/>
    </location>
</feature>
<gene>
    <name evidence="2" type="ORF">AAGT95_09455</name>
</gene>
<proteinExistence type="predicted"/>
<feature type="region of interest" description="Disordered" evidence="1">
    <location>
        <begin position="1"/>
        <end position="109"/>
    </location>
</feature>
<organism evidence="2 3">
    <name type="scientific">Salinicola lusitanus</name>
    <dbReference type="NCBI Taxonomy" id="1949085"/>
    <lineage>
        <taxon>Bacteria</taxon>
        <taxon>Pseudomonadati</taxon>
        <taxon>Pseudomonadota</taxon>
        <taxon>Gammaproteobacteria</taxon>
        <taxon>Oceanospirillales</taxon>
        <taxon>Halomonadaceae</taxon>
        <taxon>Salinicola</taxon>
    </lineage>
</organism>
<dbReference type="EMBL" id="CP151919">
    <property type="protein sequence ID" value="XAD56199.1"/>
    <property type="molecule type" value="Genomic_DNA"/>
</dbReference>
<evidence type="ECO:0000313" key="3">
    <source>
        <dbReference type="Proteomes" id="UP001453229"/>
    </source>
</evidence>
<name>A0ABZ3CYG9_9GAMM</name>
<feature type="compositionally biased region" description="Acidic residues" evidence="1">
    <location>
        <begin position="93"/>
        <end position="107"/>
    </location>
</feature>
<reference evidence="2 3" key="1">
    <citation type="submission" date="2024-04" db="EMBL/GenBank/DDBJ databases">
        <title>Salinicola lusitanus LLJ914,a marine bacterium isolated from the Okinawa Trough.</title>
        <authorList>
            <person name="Li J."/>
        </authorList>
    </citation>
    <scope>NUCLEOTIDE SEQUENCE [LARGE SCALE GENOMIC DNA]</scope>
    <source>
        <strain evidence="2 3">LLJ914</strain>
    </source>
</reference>
<dbReference type="Proteomes" id="UP001453229">
    <property type="component" value="Chromosome"/>
</dbReference>